<feature type="region of interest" description="Disordered" evidence="3">
    <location>
        <begin position="1"/>
        <end position="24"/>
    </location>
</feature>
<keyword evidence="8" id="KW-1185">Reference proteome</keyword>
<organism evidence="7 8">
    <name type="scientific">Dorcoceras hygrometricum</name>
    <dbReference type="NCBI Taxonomy" id="472368"/>
    <lineage>
        <taxon>Eukaryota</taxon>
        <taxon>Viridiplantae</taxon>
        <taxon>Streptophyta</taxon>
        <taxon>Embryophyta</taxon>
        <taxon>Tracheophyta</taxon>
        <taxon>Spermatophyta</taxon>
        <taxon>Magnoliopsida</taxon>
        <taxon>eudicotyledons</taxon>
        <taxon>Gunneridae</taxon>
        <taxon>Pentapetalae</taxon>
        <taxon>asterids</taxon>
        <taxon>lamiids</taxon>
        <taxon>Lamiales</taxon>
        <taxon>Gesneriaceae</taxon>
        <taxon>Didymocarpoideae</taxon>
        <taxon>Trichosporeae</taxon>
        <taxon>Loxocarpinae</taxon>
        <taxon>Dorcoceras</taxon>
    </lineage>
</organism>
<gene>
    <name evidence="7" type="ORF">F511_29905</name>
</gene>
<name>A0A2Z7D1Q5_9LAMI</name>
<dbReference type="EMBL" id="KQ990527">
    <property type="protein sequence ID" value="KZV53175.1"/>
    <property type="molecule type" value="Genomic_DNA"/>
</dbReference>
<dbReference type="PANTHER" id="PTHR11709:SF245">
    <property type="entry name" value="SKU5 SIMILAR 16"/>
    <property type="match status" value="1"/>
</dbReference>
<dbReference type="InterPro" id="IPR011706">
    <property type="entry name" value="Cu-oxidase_C"/>
</dbReference>
<dbReference type="PANTHER" id="PTHR11709">
    <property type="entry name" value="MULTI-COPPER OXIDASE"/>
    <property type="match status" value="1"/>
</dbReference>
<keyword evidence="2" id="KW-0325">Glycoprotein</keyword>
<evidence type="ECO:0000313" key="7">
    <source>
        <dbReference type="EMBL" id="KZV53175.1"/>
    </source>
</evidence>
<dbReference type="GO" id="GO:0005507">
    <property type="term" value="F:copper ion binding"/>
    <property type="evidence" value="ECO:0007669"/>
    <property type="project" value="InterPro"/>
</dbReference>
<dbReference type="Pfam" id="PF07731">
    <property type="entry name" value="Cu-oxidase_2"/>
    <property type="match status" value="1"/>
</dbReference>
<evidence type="ECO:0000256" key="3">
    <source>
        <dbReference type="SAM" id="MobiDB-lite"/>
    </source>
</evidence>
<dbReference type="Pfam" id="PF00394">
    <property type="entry name" value="Cu-oxidase"/>
    <property type="match status" value="1"/>
</dbReference>
<feature type="domain" description="Plastocyanin-like" evidence="4">
    <location>
        <begin position="76"/>
        <end position="212"/>
    </location>
</feature>
<proteinExistence type="inferred from homology"/>
<evidence type="ECO:0000259" key="5">
    <source>
        <dbReference type="Pfam" id="PF07731"/>
    </source>
</evidence>
<dbReference type="InterPro" id="IPR045087">
    <property type="entry name" value="Cu-oxidase_fam"/>
</dbReference>
<dbReference type="Proteomes" id="UP000250235">
    <property type="component" value="Unassembled WGS sequence"/>
</dbReference>
<evidence type="ECO:0000313" key="8">
    <source>
        <dbReference type="Proteomes" id="UP000250235"/>
    </source>
</evidence>
<dbReference type="Gene3D" id="2.60.40.420">
    <property type="entry name" value="Cupredoxins - blue copper proteins"/>
    <property type="match status" value="3"/>
</dbReference>
<dbReference type="InterPro" id="IPR008972">
    <property type="entry name" value="Cupredoxin"/>
</dbReference>
<accession>A0A2Z7D1Q5</accession>
<dbReference type="InterPro" id="IPR011707">
    <property type="entry name" value="Cu-oxidase-like_N"/>
</dbReference>
<dbReference type="SUPFAM" id="SSF49503">
    <property type="entry name" value="Cupredoxins"/>
    <property type="match status" value="3"/>
</dbReference>
<feature type="domain" description="Plastocyanin-like" evidence="5">
    <location>
        <begin position="294"/>
        <end position="433"/>
    </location>
</feature>
<evidence type="ECO:0000256" key="1">
    <source>
        <dbReference type="ARBA" id="ARBA00010609"/>
    </source>
</evidence>
<comment type="similarity">
    <text evidence="1">Belongs to the multicopper oxidase family.</text>
</comment>
<dbReference type="Pfam" id="PF07732">
    <property type="entry name" value="Cu-oxidase_3"/>
    <property type="match status" value="1"/>
</dbReference>
<dbReference type="InterPro" id="IPR001117">
    <property type="entry name" value="Cu-oxidase_2nd"/>
</dbReference>
<feature type="domain" description="Plastocyanin-like" evidence="6">
    <location>
        <begin position="17"/>
        <end position="63"/>
    </location>
</feature>
<evidence type="ECO:0000259" key="4">
    <source>
        <dbReference type="Pfam" id="PF00394"/>
    </source>
</evidence>
<protein>
    <submittedName>
        <fullName evidence="7">L-ascorbate oxidase</fullName>
    </submittedName>
</protein>
<dbReference type="GO" id="GO:0016491">
    <property type="term" value="F:oxidoreductase activity"/>
    <property type="evidence" value="ECO:0007669"/>
    <property type="project" value="InterPro"/>
</dbReference>
<reference evidence="7 8" key="1">
    <citation type="journal article" date="2015" name="Proc. Natl. Acad. Sci. U.S.A.">
        <title>The resurrection genome of Boea hygrometrica: A blueprint for survival of dehydration.</title>
        <authorList>
            <person name="Xiao L."/>
            <person name="Yang G."/>
            <person name="Zhang L."/>
            <person name="Yang X."/>
            <person name="Zhao S."/>
            <person name="Ji Z."/>
            <person name="Zhou Q."/>
            <person name="Hu M."/>
            <person name="Wang Y."/>
            <person name="Chen M."/>
            <person name="Xu Y."/>
            <person name="Jin H."/>
            <person name="Xiao X."/>
            <person name="Hu G."/>
            <person name="Bao F."/>
            <person name="Hu Y."/>
            <person name="Wan P."/>
            <person name="Li L."/>
            <person name="Deng X."/>
            <person name="Kuang T."/>
            <person name="Xiang C."/>
            <person name="Zhu J.K."/>
            <person name="Oliver M.J."/>
            <person name="He Y."/>
        </authorList>
    </citation>
    <scope>NUCLEOTIDE SEQUENCE [LARGE SCALE GENOMIC DNA]</scope>
    <source>
        <strain evidence="8">cv. XS01</strain>
    </source>
</reference>
<dbReference type="AlphaFoldDB" id="A0A2Z7D1Q5"/>
<evidence type="ECO:0000256" key="2">
    <source>
        <dbReference type="ARBA" id="ARBA00023180"/>
    </source>
</evidence>
<sequence>MESNKGSPHGKMVSSEPTAPIPPNSNWTYKMQMKDQVGTYNYFPSTLLHRAAGGFGGLNILARSVISVPYAEPYEEFTLLCGVWWKKDHKELQQILDSGNQFPIPDGLLINGSPDSTSFTVVPGRTYLFRVSNIGMTTSINFRIQGHKLTMVEVEGSHTVQEMHDSLDIHVGQSSSFLVTINGAIDPTDYFIVASTRFIRPTLTAIATLHLQGSKTAASRELPAAPTGQYHWSMRQARTIRWNTTANAARPNPQGSFHYGSINITRTIILANSRAEIDGKLRYAVNKVSYVNPDTPLKLADYLNITGVFSLNLTKGSPPDGPAVLGTSVLSIILHDFVEIVFQNNESSIQTWHLDGSSFWTVGFGSGQWNPTLRPRFYNIYDATTRSTVQVYPYSWSAIYVSFDNKGIWNLRSSNWPRRYLGQELYVKVWNTESSPFTEYGAPDSVIYCGKAKHP</sequence>
<dbReference type="OrthoDB" id="2121828at2759"/>
<evidence type="ECO:0000259" key="6">
    <source>
        <dbReference type="Pfam" id="PF07732"/>
    </source>
</evidence>